<dbReference type="InterPro" id="IPR051886">
    <property type="entry name" value="Seed_Dev/Stress_Resp_Reg"/>
</dbReference>
<evidence type="ECO:0000313" key="2">
    <source>
        <dbReference type="Proteomes" id="UP000790787"/>
    </source>
</evidence>
<dbReference type="KEGG" id="nta:107763379"/>
<dbReference type="OrthoDB" id="542841at2759"/>
<evidence type="ECO:0000259" key="1">
    <source>
        <dbReference type="PROSITE" id="PS51806"/>
    </source>
</evidence>
<dbReference type="InterPro" id="IPR025422">
    <property type="entry name" value="TGA_domain"/>
</dbReference>
<gene>
    <name evidence="3" type="primary">LOC107763379</name>
</gene>
<dbReference type="GO" id="GO:0006351">
    <property type="term" value="P:DNA-templated transcription"/>
    <property type="evidence" value="ECO:0007669"/>
    <property type="project" value="InterPro"/>
</dbReference>
<dbReference type="PANTHER" id="PTHR46354:SF7">
    <property type="entry name" value="PROTEIN DOG1-LIKE 1"/>
    <property type="match status" value="1"/>
</dbReference>
<organism evidence="2 3">
    <name type="scientific">Nicotiana tabacum</name>
    <name type="common">Common tobacco</name>
    <dbReference type="NCBI Taxonomy" id="4097"/>
    <lineage>
        <taxon>Eukaryota</taxon>
        <taxon>Viridiplantae</taxon>
        <taxon>Streptophyta</taxon>
        <taxon>Embryophyta</taxon>
        <taxon>Tracheophyta</taxon>
        <taxon>Spermatophyta</taxon>
        <taxon>Magnoliopsida</taxon>
        <taxon>eudicotyledons</taxon>
        <taxon>Gunneridae</taxon>
        <taxon>Pentapetalae</taxon>
        <taxon>asterids</taxon>
        <taxon>lamiids</taxon>
        <taxon>Solanales</taxon>
        <taxon>Solanaceae</taxon>
        <taxon>Nicotianoideae</taxon>
        <taxon>Nicotianeae</taxon>
        <taxon>Nicotiana</taxon>
    </lineage>
</organism>
<name>A0A1S3XC78_TOBAC</name>
<reference evidence="2" key="1">
    <citation type="journal article" date="2014" name="Nat. Commun.">
        <title>The tobacco genome sequence and its comparison with those of tomato and potato.</title>
        <authorList>
            <person name="Sierro N."/>
            <person name="Battey J.N."/>
            <person name="Ouadi S."/>
            <person name="Bakaher N."/>
            <person name="Bovet L."/>
            <person name="Willig A."/>
            <person name="Goepfert S."/>
            <person name="Peitsch M.C."/>
            <person name="Ivanov N.V."/>
        </authorList>
    </citation>
    <scope>NUCLEOTIDE SEQUENCE [LARGE SCALE GENOMIC DNA]</scope>
</reference>
<sequence length="246" mass="28207">MSSSINSDQKEEESLHESWLNLQHEELIELEQAAAQIKNGVKDDHKLTQLIEKIINNFQDYCNNRSRLAKKDVSPFFAPKSCTPFENSVLWIGGCRPSSFIRLIYALSGMEIESHLIEFLEGIKTGEFHGLTIEQMTVIDKLQTKTIQEERKLCSKLASLQEDIVDQPLASKMMKDQENADEDLDKHSHNMATVMEEADKLRMKTLKQIVSILITPAQAVEYLAAAKRIRLCLKQWGKKRDHEHTN</sequence>
<dbReference type="Pfam" id="PF14144">
    <property type="entry name" value="DOG1"/>
    <property type="match status" value="1"/>
</dbReference>
<dbReference type="PROSITE" id="PS51806">
    <property type="entry name" value="DOG1"/>
    <property type="match status" value="1"/>
</dbReference>
<dbReference type="AlphaFoldDB" id="A0A1S3XC78"/>
<dbReference type="PANTHER" id="PTHR46354">
    <property type="entry name" value="DOG1 DOMAIN-CONTAINING PROTEIN"/>
    <property type="match status" value="1"/>
</dbReference>
<dbReference type="RefSeq" id="XP_016437358.1">
    <property type="nucleotide sequence ID" value="XM_016581872.2"/>
</dbReference>
<dbReference type="PaxDb" id="4097-A0A1S3XC78"/>
<dbReference type="Proteomes" id="UP000790787">
    <property type="component" value="Chromosome 3"/>
</dbReference>
<dbReference type="GeneID" id="107763379"/>
<evidence type="ECO:0000313" key="3">
    <source>
        <dbReference type="RefSeq" id="XP_016437358.1"/>
    </source>
</evidence>
<dbReference type="OMA" id="ENIDDGH"/>
<keyword evidence="2" id="KW-1185">Reference proteome</keyword>
<feature type="domain" description="DOG1" evidence="1">
    <location>
        <begin position="9"/>
        <end position="243"/>
    </location>
</feature>
<accession>A0A1S3XC78</accession>
<dbReference type="RefSeq" id="XP_016437358.1">
    <property type="nucleotide sequence ID" value="XM_016581872.1"/>
</dbReference>
<proteinExistence type="predicted"/>
<reference evidence="3" key="2">
    <citation type="submission" date="2025-08" db="UniProtKB">
        <authorList>
            <consortium name="RefSeq"/>
        </authorList>
    </citation>
    <scope>IDENTIFICATION</scope>
    <source>
        <tissue evidence="3">Leaf</tissue>
    </source>
</reference>
<dbReference type="STRING" id="4097.A0A1S3XC78"/>
<protein>
    <submittedName>
        <fullName evidence="3">Protein DOG1-like 3</fullName>
    </submittedName>
</protein>
<dbReference type="GO" id="GO:0043565">
    <property type="term" value="F:sequence-specific DNA binding"/>
    <property type="evidence" value="ECO:0007669"/>
    <property type="project" value="InterPro"/>
</dbReference>